<sequence>MKIYFSLVICAFFMVQQVMAQNDYKLGILSQLNSDVSLQKNYKLNAKLETRQIFYQGQTNEKMLFGYDYERSDLELVLSKKINSLNAVGLGYLIRLKDGETTHRMIQQYSIIQNINKVRLGHRFRTDQTFSAHSDPRFRIRYRISTDKSLQGQSIDPKEFYLKFSSEILGTLQKKTFDTEIRALTSLGYYINDSNKVEAGIDYRMEEVTQKTSTHLGWLNIGWYYSF</sequence>
<feature type="chain" id="PRO_5047502190" evidence="1">
    <location>
        <begin position="21"/>
        <end position="227"/>
    </location>
</feature>
<name>A0ABW4IGL2_9SPHI</name>
<protein>
    <submittedName>
        <fullName evidence="2">DUF2490 domain-containing protein</fullName>
    </submittedName>
</protein>
<dbReference type="Proteomes" id="UP001597118">
    <property type="component" value="Unassembled WGS sequence"/>
</dbReference>
<organism evidence="2 3">
    <name type="scientific">Pseudopedobacter beijingensis</name>
    <dbReference type="NCBI Taxonomy" id="1207056"/>
    <lineage>
        <taxon>Bacteria</taxon>
        <taxon>Pseudomonadati</taxon>
        <taxon>Bacteroidota</taxon>
        <taxon>Sphingobacteriia</taxon>
        <taxon>Sphingobacteriales</taxon>
        <taxon>Sphingobacteriaceae</taxon>
        <taxon>Pseudopedobacter</taxon>
    </lineage>
</organism>
<reference evidence="3" key="1">
    <citation type="journal article" date="2019" name="Int. J. Syst. Evol. Microbiol.">
        <title>The Global Catalogue of Microorganisms (GCM) 10K type strain sequencing project: providing services to taxonomists for standard genome sequencing and annotation.</title>
        <authorList>
            <consortium name="The Broad Institute Genomics Platform"/>
            <consortium name="The Broad Institute Genome Sequencing Center for Infectious Disease"/>
            <person name="Wu L."/>
            <person name="Ma J."/>
        </authorList>
    </citation>
    <scope>NUCLEOTIDE SEQUENCE [LARGE SCALE GENOMIC DNA]</scope>
    <source>
        <strain evidence="3">CCUG 53762</strain>
    </source>
</reference>
<dbReference type="EMBL" id="JBHUDG010000048">
    <property type="protein sequence ID" value="MFD1631514.1"/>
    <property type="molecule type" value="Genomic_DNA"/>
</dbReference>
<feature type="signal peptide" evidence="1">
    <location>
        <begin position="1"/>
        <end position="20"/>
    </location>
</feature>
<keyword evidence="1" id="KW-0732">Signal</keyword>
<comment type="caution">
    <text evidence="2">The sequence shown here is derived from an EMBL/GenBank/DDBJ whole genome shotgun (WGS) entry which is preliminary data.</text>
</comment>
<gene>
    <name evidence="2" type="ORF">ACFSAH_16695</name>
</gene>
<keyword evidence="3" id="KW-1185">Reference proteome</keyword>
<proteinExistence type="predicted"/>
<dbReference type="Pfam" id="PF10677">
    <property type="entry name" value="DUF2490"/>
    <property type="match status" value="1"/>
</dbReference>
<dbReference type="InterPro" id="IPR019619">
    <property type="entry name" value="DUF2490"/>
</dbReference>
<evidence type="ECO:0000313" key="3">
    <source>
        <dbReference type="Proteomes" id="UP001597118"/>
    </source>
</evidence>
<evidence type="ECO:0000313" key="2">
    <source>
        <dbReference type="EMBL" id="MFD1631514.1"/>
    </source>
</evidence>
<accession>A0ABW4IGL2</accession>
<dbReference type="RefSeq" id="WP_379663882.1">
    <property type="nucleotide sequence ID" value="NZ_JBHUDG010000048.1"/>
</dbReference>
<evidence type="ECO:0000256" key="1">
    <source>
        <dbReference type="SAM" id="SignalP"/>
    </source>
</evidence>